<organism evidence="3 4">
    <name type="scientific">Rubinisphaera brasiliensis (strain ATCC 49424 / DSM 5305 / JCM 21570 / IAM 15109 / NBRC 103401 / IFAM 1448)</name>
    <name type="common">Planctomyces brasiliensis</name>
    <dbReference type="NCBI Taxonomy" id="756272"/>
    <lineage>
        <taxon>Bacteria</taxon>
        <taxon>Pseudomonadati</taxon>
        <taxon>Planctomycetota</taxon>
        <taxon>Planctomycetia</taxon>
        <taxon>Planctomycetales</taxon>
        <taxon>Planctomycetaceae</taxon>
        <taxon>Rubinisphaera</taxon>
    </lineage>
</organism>
<evidence type="ECO:0000313" key="3">
    <source>
        <dbReference type="EMBL" id="ADY59580.1"/>
    </source>
</evidence>
<gene>
    <name evidence="3" type="ordered locus">Plabr_1976</name>
</gene>
<evidence type="ECO:0000259" key="1">
    <source>
        <dbReference type="Pfam" id="PF01408"/>
    </source>
</evidence>
<feature type="domain" description="Gfo/Idh/MocA-like oxidoreductase N-terminal" evidence="1">
    <location>
        <begin position="6"/>
        <end position="119"/>
    </location>
</feature>
<dbReference type="STRING" id="756272.Plabr_1976"/>
<dbReference type="PANTHER" id="PTHR43377:SF1">
    <property type="entry name" value="BILIVERDIN REDUCTASE A"/>
    <property type="match status" value="1"/>
</dbReference>
<reference evidence="4" key="1">
    <citation type="submission" date="2011-02" db="EMBL/GenBank/DDBJ databases">
        <title>The complete genome of Planctomyces brasiliensis DSM 5305.</title>
        <authorList>
            <person name="Lucas S."/>
            <person name="Copeland A."/>
            <person name="Lapidus A."/>
            <person name="Bruce D."/>
            <person name="Goodwin L."/>
            <person name="Pitluck S."/>
            <person name="Kyrpides N."/>
            <person name="Mavromatis K."/>
            <person name="Pagani I."/>
            <person name="Ivanova N."/>
            <person name="Ovchinnikova G."/>
            <person name="Lu M."/>
            <person name="Detter J.C."/>
            <person name="Han C."/>
            <person name="Land M."/>
            <person name="Hauser L."/>
            <person name="Markowitz V."/>
            <person name="Cheng J.-F."/>
            <person name="Hugenholtz P."/>
            <person name="Woyke T."/>
            <person name="Wu D."/>
            <person name="Tindall B."/>
            <person name="Pomrenke H.G."/>
            <person name="Brambilla E."/>
            <person name="Klenk H.-P."/>
            <person name="Eisen J.A."/>
        </authorList>
    </citation>
    <scope>NUCLEOTIDE SEQUENCE [LARGE SCALE GENOMIC DNA]</scope>
    <source>
        <strain evidence="4">ATCC 49424 / DSM 5305 / JCM 21570 / NBRC 103401 / IFAM 1448</strain>
    </source>
</reference>
<accession>F0SHV0</accession>
<evidence type="ECO:0000259" key="2">
    <source>
        <dbReference type="Pfam" id="PF22725"/>
    </source>
</evidence>
<evidence type="ECO:0000313" key="4">
    <source>
        <dbReference type="Proteomes" id="UP000006860"/>
    </source>
</evidence>
<protein>
    <submittedName>
        <fullName evidence="3">Oxidoreductase domain protein</fullName>
    </submittedName>
</protein>
<dbReference type="PANTHER" id="PTHR43377">
    <property type="entry name" value="BILIVERDIN REDUCTASE A"/>
    <property type="match status" value="1"/>
</dbReference>
<dbReference type="RefSeq" id="WP_013628305.1">
    <property type="nucleotide sequence ID" value="NC_015174.1"/>
</dbReference>
<dbReference type="SUPFAM" id="SSF51735">
    <property type="entry name" value="NAD(P)-binding Rossmann-fold domains"/>
    <property type="match status" value="1"/>
</dbReference>
<dbReference type="KEGG" id="pbs:Plabr_1976"/>
<dbReference type="AlphaFoldDB" id="F0SHV0"/>
<dbReference type="InterPro" id="IPR055170">
    <property type="entry name" value="GFO_IDH_MocA-like_dom"/>
</dbReference>
<dbReference type="EMBL" id="CP002546">
    <property type="protein sequence ID" value="ADY59580.1"/>
    <property type="molecule type" value="Genomic_DNA"/>
</dbReference>
<dbReference type="Pfam" id="PF22725">
    <property type="entry name" value="GFO_IDH_MocA_C3"/>
    <property type="match status" value="1"/>
</dbReference>
<proteinExistence type="predicted"/>
<dbReference type="Proteomes" id="UP000006860">
    <property type="component" value="Chromosome"/>
</dbReference>
<dbReference type="SUPFAM" id="SSF55347">
    <property type="entry name" value="Glyceraldehyde-3-phosphate dehydrogenase-like, C-terminal domain"/>
    <property type="match status" value="1"/>
</dbReference>
<dbReference type="Gene3D" id="3.40.50.720">
    <property type="entry name" value="NAD(P)-binding Rossmann-like Domain"/>
    <property type="match status" value="1"/>
</dbReference>
<dbReference type="InterPro" id="IPR036291">
    <property type="entry name" value="NAD(P)-bd_dom_sf"/>
</dbReference>
<dbReference type="InterPro" id="IPR000683">
    <property type="entry name" value="Gfo/Idh/MocA-like_OxRdtase_N"/>
</dbReference>
<dbReference type="InterPro" id="IPR051450">
    <property type="entry name" value="Gfo/Idh/MocA_Oxidoreductases"/>
</dbReference>
<dbReference type="Gene3D" id="3.30.360.10">
    <property type="entry name" value="Dihydrodipicolinate Reductase, domain 2"/>
    <property type="match status" value="1"/>
</dbReference>
<sequence length="352" mass="38779">MSNKLRLGFVGAGANTRNKHLPGFQSLSDVELYGVCNSSPESTARVAQAWNIPHTYETWQDLVADKNIDAVVVGTWPNMHCEVTCAALEAGKHVLTEARMARNLAEAKQMLAAAQAHPELTSMVVPSPFGLKHGEYLQSIIEHGFLGKLREVVVVGANDAMWDFSQFFHPRQDRELSGNNVLTLGILHETVSRWIPETEQVYAQATLFEPERPVEEQAGHAVATVPDSLQAVTRIAGGARGIYHQSGITLFGPGLQIHLYGCEGTIKVQFDPVDEQSEKVWTGRHGDSEMRLLQLPAERLGGWNVEADFIEAIRTKTAPTLNDFETAIKYMEFTEAVHQSCEKNAPVALPLS</sequence>
<dbReference type="Pfam" id="PF01408">
    <property type="entry name" value="GFO_IDH_MocA"/>
    <property type="match status" value="1"/>
</dbReference>
<keyword evidence="4" id="KW-1185">Reference proteome</keyword>
<name>F0SHV0_RUBBR</name>
<dbReference type="GO" id="GO:0000166">
    <property type="term" value="F:nucleotide binding"/>
    <property type="evidence" value="ECO:0007669"/>
    <property type="project" value="InterPro"/>
</dbReference>
<dbReference type="HOGENOM" id="CLU_023194_17_2_0"/>
<feature type="domain" description="GFO/IDH/MocA-like oxidoreductase" evidence="2">
    <location>
        <begin position="137"/>
        <end position="266"/>
    </location>
</feature>
<dbReference type="eggNOG" id="COG0673">
    <property type="taxonomic scope" value="Bacteria"/>
</dbReference>